<evidence type="ECO:0000259" key="13">
    <source>
        <dbReference type="PROSITE" id="PS50939"/>
    </source>
</evidence>
<evidence type="ECO:0000256" key="6">
    <source>
        <dbReference type="ARBA" id="ARBA00022723"/>
    </source>
</evidence>
<reference evidence="14" key="1">
    <citation type="submission" date="2022-05" db="EMBL/GenBank/DDBJ databases">
        <authorList>
            <person name="Okamura Y."/>
        </authorList>
    </citation>
    <scope>NUCLEOTIDE SEQUENCE</scope>
</reference>
<evidence type="ECO:0000256" key="11">
    <source>
        <dbReference type="ARBA" id="ARBA00024225"/>
    </source>
</evidence>
<organism evidence="14 15">
    <name type="scientific">Pieris brassicae</name>
    <name type="common">White butterfly</name>
    <name type="synonym">Large white butterfly</name>
    <dbReference type="NCBI Taxonomy" id="7116"/>
    <lineage>
        <taxon>Eukaryota</taxon>
        <taxon>Metazoa</taxon>
        <taxon>Ecdysozoa</taxon>
        <taxon>Arthropoda</taxon>
        <taxon>Hexapoda</taxon>
        <taxon>Insecta</taxon>
        <taxon>Pterygota</taxon>
        <taxon>Neoptera</taxon>
        <taxon>Endopterygota</taxon>
        <taxon>Lepidoptera</taxon>
        <taxon>Glossata</taxon>
        <taxon>Ditrysia</taxon>
        <taxon>Papilionoidea</taxon>
        <taxon>Pieridae</taxon>
        <taxon>Pierinae</taxon>
        <taxon>Pieris</taxon>
    </lineage>
</organism>
<evidence type="ECO:0000256" key="3">
    <source>
        <dbReference type="ARBA" id="ARBA00022448"/>
    </source>
</evidence>
<evidence type="ECO:0000256" key="9">
    <source>
        <dbReference type="ARBA" id="ARBA00023004"/>
    </source>
</evidence>
<feature type="transmembrane region" description="Helical" evidence="12">
    <location>
        <begin position="147"/>
        <end position="170"/>
    </location>
</feature>
<dbReference type="Proteomes" id="UP001152562">
    <property type="component" value="Unassembled WGS sequence"/>
</dbReference>
<evidence type="ECO:0000256" key="8">
    <source>
        <dbReference type="ARBA" id="ARBA00022989"/>
    </source>
</evidence>
<dbReference type="GO" id="GO:0016020">
    <property type="term" value="C:membrane"/>
    <property type="evidence" value="ECO:0007669"/>
    <property type="project" value="UniProtKB-SubCell"/>
</dbReference>
<proteinExistence type="predicted"/>
<keyword evidence="5 12" id="KW-0812">Transmembrane</keyword>
<comment type="subcellular location">
    <subcellularLocation>
        <location evidence="2">Membrane</location>
        <topology evidence="2">Multi-pass membrane protein</topology>
    </subcellularLocation>
</comment>
<keyword evidence="15" id="KW-1185">Reference proteome</keyword>
<sequence length="250" mass="27928">MENFDRKPHVVRNSWKSWKSLVNFIKYAASGALRKQEYLSECLAKDVRLNLFLKHLVGICLIFSLRNGLPLESTPQHIVLCVIGYQLLMAEAILSLSADNGWSGVLRFRDKRRAHTILQVVGSALALAGSFIKMLDKTQNFNTLHGQFGLVAVVFTSVSLVNGLTSLYAFEWRRFCPGNISKITHICFGIVAFAAASISLCYGFDKAFFRVWATDNFTNALIGCTAAFTAIIIINPTINFFKKTYNLVSN</sequence>
<evidence type="ECO:0000256" key="4">
    <source>
        <dbReference type="ARBA" id="ARBA00022617"/>
    </source>
</evidence>
<evidence type="ECO:0000313" key="15">
    <source>
        <dbReference type="Proteomes" id="UP001152562"/>
    </source>
</evidence>
<dbReference type="GO" id="GO:0046872">
    <property type="term" value="F:metal ion binding"/>
    <property type="evidence" value="ECO:0007669"/>
    <property type="project" value="UniProtKB-KW"/>
</dbReference>
<keyword evidence="10 12" id="KW-0472">Membrane</keyword>
<dbReference type="InterPro" id="IPR045150">
    <property type="entry name" value="CYB561D1/2"/>
</dbReference>
<dbReference type="EC" id="7.2.1.3" evidence="11"/>
<protein>
    <recommendedName>
        <fullName evidence="11">ascorbate ferrireductase (transmembrane)</fullName>
        <ecNumber evidence="11">7.2.1.3</ecNumber>
    </recommendedName>
</protein>
<dbReference type="SMART" id="SM00665">
    <property type="entry name" value="B561"/>
    <property type="match status" value="1"/>
</dbReference>
<dbReference type="GO" id="GO:0140575">
    <property type="term" value="F:transmembrane monodehydroascorbate reductase activity"/>
    <property type="evidence" value="ECO:0007669"/>
    <property type="project" value="InterPro"/>
</dbReference>
<keyword evidence="9" id="KW-0408">Iron</keyword>
<dbReference type="AlphaFoldDB" id="A0A9P0TLY2"/>
<dbReference type="PANTHER" id="PTHR15422:SF43">
    <property type="entry name" value="ASCORBATE FERRIREDUCTASE (TRANSMEMBRANE)"/>
    <property type="match status" value="1"/>
</dbReference>
<evidence type="ECO:0000256" key="12">
    <source>
        <dbReference type="SAM" id="Phobius"/>
    </source>
</evidence>
<dbReference type="Gene3D" id="1.20.120.1770">
    <property type="match status" value="1"/>
</dbReference>
<dbReference type="PROSITE" id="PS50939">
    <property type="entry name" value="CYTOCHROME_B561"/>
    <property type="match status" value="1"/>
</dbReference>
<evidence type="ECO:0000256" key="10">
    <source>
        <dbReference type="ARBA" id="ARBA00023136"/>
    </source>
</evidence>
<keyword evidence="3" id="KW-0813">Transport</keyword>
<feature type="transmembrane region" description="Helical" evidence="12">
    <location>
        <begin position="182"/>
        <end position="200"/>
    </location>
</feature>
<keyword evidence="6" id="KW-0479">Metal-binding</keyword>
<feature type="domain" description="Cytochrome b561" evidence="13">
    <location>
        <begin position="46"/>
        <end position="241"/>
    </location>
</feature>
<dbReference type="PANTHER" id="PTHR15422">
    <property type="entry name" value="OS05G0565100 PROTEIN"/>
    <property type="match status" value="1"/>
</dbReference>
<dbReference type="Pfam" id="PF03188">
    <property type="entry name" value="Cytochrom_B561"/>
    <property type="match status" value="1"/>
</dbReference>
<dbReference type="GO" id="GO:0140571">
    <property type="term" value="F:transmembrane ascorbate ferrireductase activity"/>
    <property type="evidence" value="ECO:0007669"/>
    <property type="project" value="UniProtKB-EC"/>
</dbReference>
<accession>A0A9P0TLY2</accession>
<comment type="caution">
    <text evidence="14">The sequence shown here is derived from an EMBL/GenBank/DDBJ whole genome shotgun (WGS) entry which is preliminary data.</text>
</comment>
<feature type="transmembrane region" description="Helical" evidence="12">
    <location>
        <begin position="117"/>
        <end position="135"/>
    </location>
</feature>
<evidence type="ECO:0000256" key="2">
    <source>
        <dbReference type="ARBA" id="ARBA00004141"/>
    </source>
</evidence>
<evidence type="ECO:0000256" key="7">
    <source>
        <dbReference type="ARBA" id="ARBA00022982"/>
    </source>
</evidence>
<dbReference type="EMBL" id="CALOZG010000042">
    <property type="protein sequence ID" value="CAH4034658.1"/>
    <property type="molecule type" value="Genomic_DNA"/>
</dbReference>
<evidence type="ECO:0000256" key="1">
    <source>
        <dbReference type="ARBA" id="ARBA00001970"/>
    </source>
</evidence>
<feature type="transmembrane region" description="Helical" evidence="12">
    <location>
        <begin position="220"/>
        <end position="241"/>
    </location>
</feature>
<evidence type="ECO:0000313" key="14">
    <source>
        <dbReference type="EMBL" id="CAH4034658.1"/>
    </source>
</evidence>
<keyword evidence="7" id="KW-0249">Electron transport</keyword>
<keyword evidence="4" id="KW-0349">Heme</keyword>
<name>A0A9P0TLY2_PIEBR</name>
<comment type="cofactor">
    <cofactor evidence="1">
        <name>heme b</name>
        <dbReference type="ChEBI" id="CHEBI:60344"/>
    </cofactor>
</comment>
<gene>
    <name evidence="14" type="ORF">PIBRA_LOCUS10818</name>
</gene>
<keyword evidence="8 12" id="KW-1133">Transmembrane helix</keyword>
<dbReference type="InterPro" id="IPR006593">
    <property type="entry name" value="Cyt_b561/ferric_Rdtase_TM"/>
</dbReference>
<evidence type="ECO:0000256" key="5">
    <source>
        <dbReference type="ARBA" id="ARBA00022692"/>
    </source>
</evidence>